<dbReference type="Proteomes" id="UP000327468">
    <property type="component" value="Chromosome 2"/>
</dbReference>
<feature type="compositionally biased region" description="Acidic residues" evidence="1">
    <location>
        <begin position="243"/>
        <end position="294"/>
    </location>
</feature>
<accession>A0A5N5PWB0</accession>
<feature type="compositionally biased region" description="Polar residues" evidence="1">
    <location>
        <begin position="100"/>
        <end position="114"/>
    </location>
</feature>
<feature type="compositionally biased region" description="Basic and acidic residues" evidence="1">
    <location>
        <begin position="61"/>
        <end position="75"/>
    </location>
</feature>
<keyword evidence="3" id="KW-1185">Reference proteome</keyword>
<dbReference type="PANTHER" id="PTHR21520">
    <property type="entry name" value="GLUTAMATE-RICH PROTEIN 2"/>
    <property type="match status" value="1"/>
</dbReference>
<comment type="caution">
    <text evidence="2">The sequence shown here is derived from an EMBL/GenBank/DDBJ whole genome shotgun (WGS) entry which is preliminary data.</text>
</comment>
<feature type="compositionally biased region" description="Polar residues" evidence="1">
    <location>
        <begin position="77"/>
        <end position="86"/>
    </location>
</feature>
<evidence type="ECO:0000313" key="2">
    <source>
        <dbReference type="EMBL" id="KAB5583844.1"/>
    </source>
</evidence>
<feature type="compositionally biased region" description="Polar residues" evidence="1">
    <location>
        <begin position="35"/>
        <end position="45"/>
    </location>
</feature>
<name>A0A5N5PWB0_PANHP</name>
<organism evidence="2 3">
    <name type="scientific">Pangasianodon hypophthalmus</name>
    <name type="common">Striped catfish</name>
    <name type="synonym">Helicophagus hypophthalmus</name>
    <dbReference type="NCBI Taxonomy" id="310915"/>
    <lineage>
        <taxon>Eukaryota</taxon>
        <taxon>Metazoa</taxon>
        <taxon>Chordata</taxon>
        <taxon>Craniata</taxon>
        <taxon>Vertebrata</taxon>
        <taxon>Euteleostomi</taxon>
        <taxon>Actinopterygii</taxon>
        <taxon>Neopterygii</taxon>
        <taxon>Teleostei</taxon>
        <taxon>Ostariophysi</taxon>
        <taxon>Siluriformes</taxon>
        <taxon>Pangasiidae</taxon>
        <taxon>Pangasianodon</taxon>
    </lineage>
</organism>
<dbReference type="AlphaFoldDB" id="A0A5N5PWB0"/>
<evidence type="ECO:0000256" key="1">
    <source>
        <dbReference type="SAM" id="MobiDB-lite"/>
    </source>
</evidence>
<dbReference type="EMBL" id="VFJC01000003">
    <property type="protein sequence ID" value="KAB5583844.1"/>
    <property type="molecule type" value="Genomic_DNA"/>
</dbReference>
<dbReference type="InterPro" id="IPR026703">
    <property type="entry name" value="ERICH2"/>
</dbReference>
<dbReference type="PANTHER" id="PTHR21520:SF2">
    <property type="entry name" value="GLUTAMATE-RICH PROTEIN 2"/>
    <property type="match status" value="1"/>
</dbReference>
<protein>
    <recommendedName>
        <fullName evidence="4">Glutamate-rich protein 2</fullName>
    </recommendedName>
</protein>
<reference evidence="2 3" key="1">
    <citation type="submission" date="2019-06" db="EMBL/GenBank/DDBJ databases">
        <title>A chromosome-scale genome assembly of the striped catfish, Pangasianodon hypophthalmus.</title>
        <authorList>
            <person name="Wen M."/>
            <person name="Zahm M."/>
            <person name="Roques C."/>
            <person name="Cabau C."/>
            <person name="Klopp C."/>
            <person name="Donnadieu C."/>
            <person name="Jouanno E."/>
            <person name="Avarre J.-C."/>
            <person name="Campet M."/>
            <person name="Ha T.T.T."/>
            <person name="Dugue R."/>
            <person name="Lampietro C."/>
            <person name="Louis A."/>
            <person name="Herpin A."/>
            <person name="Echchiki A."/>
            <person name="Berthelot C."/>
            <person name="Parey E."/>
            <person name="Roest-Crollius H."/>
            <person name="Braasch I."/>
            <person name="Postlethwait J."/>
            <person name="Bobe J."/>
            <person name="Montfort J."/>
            <person name="Bouchez O."/>
            <person name="Begum T."/>
            <person name="Schartl M."/>
            <person name="Guiguen Y."/>
        </authorList>
    </citation>
    <scope>NUCLEOTIDE SEQUENCE [LARGE SCALE GENOMIC DNA]</scope>
    <source>
        <strain evidence="2 3">Indonesia</strain>
        <tissue evidence="2">Blood</tissue>
    </source>
</reference>
<evidence type="ECO:0008006" key="4">
    <source>
        <dbReference type="Google" id="ProtNLM"/>
    </source>
</evidence>
<feature type="region of interest" description="Disordered" evidence="1">
    <location>
        <begin position="1"/>
        <end position="140"/>
    </location>
</feature>
<feature type="compositionally biased region" description="Basic and acidic residues" evidence="1">
    <location>
        <begin position="115"/>
        <end position="126"/>
    </location>
</feature>
<feature type="region of interest" description="Disordered" evidence="1">
    <location>
        <begin position="240"/>
        <end position="306"/>
    </location>
</feature>
<feature type="compositionally biased region" description="Acidic residues" evidence="1">
    <location>
        <begin position="173"/>
        <end position="187"/>
    </location>
</feature>
<sequence>MSRLQCIGTSSKVPSQDAEAAEPGILSSRDAPVTKSVQAKTQLQKTKLRARPEGQQPSAITERRRDKGNVDKLTVDPETQSEQQENGFKKTKVKHRPSRSETQAGVQVLSPTDTTTHRQEQSHTETHSAPVGAEEKTVSSECVQKMREPLLQVPRCLGVPKCGAGRSSSEAESRDEEECEEEEEDADEFRAPIELLAEFLKAVMEKKYTLAKKLCQMILIYEPENPEAKHFLPLIEERLLIEEAQEGSSGEDDTSDDDDDDDDDNDDDESSSSGSGDDDDDDDDDDTDTCTDSDGDGRKEEDISQR</sequence>
<gene>
    <name evidence="2" type="ORF">PHYPO_G00100400</name>
</gene>
<feature type="region of interest" description="Disordered" evidence="1">
    <location>
        <begin position="159"/>
        <end position="188"/>
    </location>
</feature>
<evidence type="ECO:0000313" key="3">
    <source>
        <dbReference type="Proteomes" id="UP000327468"/>
    </source>
</evidence>
<feature type="compositionally biased region" description="Basic and acidic residues" evidence="1">
    <location>
        <begin position="295"/>
        <end position="306"/>
    </location>
</feature>
<proteinExistence type="predicted"/>